<dbReference type="GO" id="GO:0031071">
    <property type="term" value="F:cysteine desulfurase activity"/>
    <property type="evidence" value="ECO:0007669"/>
    <property type="project" value="UniProtKB-EC"/>
</dbReference>
<accession>A0A1W7ACU8</accession>
<dbReference type="OrthoDB" id="9808002at2"/>
<proteinExistence type="predicted"/>
<comment type="cofactor">
    <cofactor evidence="1">
        <name>pyridoxal 5'-phosphate</name>
        <dbReference type="ChEBI" id="CHEBI:597326"/>
    </cofactor>
</comment>
<name>A0A1W7ACU8_9STAP</name>
<organism evidence="4 5">
    <name type="scientific">Macrococcoides canis</name>
    <dbReference type="NCBI Taxonomy" id="1855823"/>
    <lineage>
        <taxon>Bacteria</taxon>
        <taxon>Bacillati</taxon>
        <taxon>Bacillota</taxon>
        <taxon>Bacilli</taxon>
        <taxon>Bacillales</taxon>
        <taxon>Staphylococcaceae</taxon>
        <taxon>Macrococcoides</taxon>
    </lineage>
</organism>
<dbReference type="InterPro" id="IPR015422">
    <property type="entry name" value="PyrdxlP-dep_Trfase_small"/>
</dbReference>
<dbReference type="PANTHER" id="PTHR11601">
    <property type="entry name" value="CYSTEINE DESULFURYLASE FAMILY MEMBER"/>
    <property type="match status" value="1"/>
</dbReference>
<dbReference type="InterPro" id="IPR015424">
    <property type="entry name" value="PyrdxlP-dep_Trfase"/>
</dbReference>
<protein>
    <submittedName>
        <fullName evidence="4">Cysteine desulfurase</fullName>
        <ecNumber evidence="4">2.8.1.7</ecNumber>
    </submittedName>
</protein>
<evidence type="ECO:0000259" key="3">
    <source>
        <dbReference type="Pfam" id="PF00266"/>
    </source>
</evidence>
<evidence type="ECO:0000313" key="5">
    <source>
        <dbReference type="Proteomes" id="UP000194154"/>
    </source>
</evidence>
<dbReference type="Proteomes" id="UP000194154">
    <property type="component" value="Chromosome"/>
</dbReference>
<dbReference type="PANTHER" id="PTHR11601:SF50">
    <property type="entry name" value="CYSTEINE DESULFURASE ISCS 2-RELATED"/>
    <property type="match status" value="1"/>
</dbReference>
<dbReference type="STRING" id="1855823.MCCS_18020"/>
<dbReference type="GeneID" id="35295899"/>
<dbReference type="InterPro" id="IPR000192">
    <property type="entry name" value="Aminotrans_V_dom"/>
</dbReference>
<dbReference type="AlphaFoldDB" id="A0A1W7ACU8"/>
<keyword evidence="5" id="KW-1185">Reference proteome</keyword>
<dbReference type="InterPro" id="IPR015421">
    <property type="entry name" value="PyrdxlP-dep_Trfase_major"/>
</dbReference>
<gene>
    <name evidence="4" type="primary">iscS_2</name>
    <name evidence="4" type="ORF">MCCS_18020</name>
</gene>
<dbReference type="InterPro" id="IPR016454">
    <property type="entry name" value="Cysteine_dSase"/>
</dbReference>
<dbReference type="Gene3D" id="3.90.1150.10">
    <property type="entry name" value="Aspartate Aminotransferase, domain 1"/>
    <property type="match status" value="1"/>
</dbReference>
<dbReference type="RefSeq" id="WP_086042987.1">
    <property type="nucleotide sequence ID" value="NZ_CBCRZA010000004.1"/>
</dbReference>
<dbReference type="EMBL" id="CP021059">
    <property type="protein sequence ID" value="ARQ07433.1"/>
    <property type="molecule type" value="Genomic_DNA"/>
</dbReference>
<reference evidence="4 5" key="1">
    <citation type="journal article" date="2017" name="Int. J. Syst. Evol. Microbiol.">
        <title>Macrococcus canis sp. nov., a skin bacterium associated with infections in dogs.</title>
        <authorList>
            <person name="Gobeli Brawand S."/>
            <person name="Cotting K."/>
            <person name="Gomez-Sanz E."/>
            <person name="Collaud A."/>
            <person name="Thomann A."/>
            <person name="Brodard I."/>
            <person name="Rodriguez-Campos S."/>
            <person name="Strauss C."/>
            <person name="Perreten V."/>
        </authorList>
    </citation>
    <scope>NUCLEOTIDE SEQUENCE [LARGE SCALE GENOMIC DNA]</scope>
    <source>
        <strain evidence="4 5">KM45013</strain>
    </source>
</reference>
<dbReference type="KEGG" id="mcak:MCCS_18020"/>
<dbReference type="SUPFAM" id="SSF53383">
    <property type="entry name" value="PLP-dependent transferases"/>
    <property type="match status" value="1"/>
</dbReference>
<dbReference type="Gene3D" id="1.10.260.50">
    <property type="match status" value="1"/>
</dbReference>
<keyword evidence="4" id="KW-0808">Transferase</keyword>
<sequence>MIYLDNCATTKPDPEVLKTFLTVNEKYYFNPSSPHHKGLETNKLLEQARSQIKDILNLKHQSIIFTSGATESNNLLITGMARSKKQFGQTIITSHLEHPSVLETVRALESEGFTIKYVQFKDGQLDLEHFKSLLNSDVTLVCLMHVNNVMGAILPITSIKEILKGYPKVHFHVDCVQSFGKLELPVDAMDSFVLSGHKFNGLKGQGLLVFDQLKTITHTVFGGGQEYGFRSGTVNVANDVALSRAVRIAESERTALYARTSRFKEQLELAVQQLPGLYVNSLEKGAPHIVNIGFPGVKGEVIVNAFAKEDICISTTSACSSKRAKFNEALNALHVPETVIAGSVRISFDKYTTQSDIDQFITALQQIYREMKELIKDAV</sequence>
<dbReference type="Gene3D" id="3.40.640.10">
    <property type="entry name" value="Type I PLP-dependent aspartate aminotransferase-like (Major domain)"/>
    <property type="match status" value="1"/>
</dbReference>
<dbReference type="Pfam" id="PF00266">
    <property type="entry name" value="Aminotran_5"/>
    <property type="match status" value="1"/>
</dbReference>
<evidence type="ECO:0000256" key="1">
    <source>
        <dbReference type="ARBA" id="ARBA00001933"/>
    </source>
</evidence>
<feature type="domain" description="Aminotransferase class V" evidence="3">
    <location>
        <begin position="2"/>
        <end position="360"/>
    </location>
</feature>
<dbReference type="EC" id="2.8.1.7" evidence="4"/>
<evidence type="ECO:0000313" key="4">
    <source>
        <dbReference type="EMBL" id="ARQ07433.1"/>
    </source>
</evidence>
<keyword evidence="2" id="KW-0663">Pyridoxal phosphate</keyword>
<evidence type="ECO:0000256" key="2">
    <source>
        <dbReference type="ARBA" id="ARBA00022898"/>
    </source>
</evidence>
<dbReference type="PIRSF" id="PIRSF005572">
    <property type="entry name" value="NifS"/>
    <property type="match status" value="1"/>
</dbReference>